<feature type="compositionally biased region" description="Low complexity" evidence="1">
    <location>
        <begin position="9"/>
        <end position="23"/>
    </location>
</feature>
<feature type="non-terminal residue" evidence="3">
    <location>
        <position position="587"/>
    </location>
</feature>
<protein>
    <submittedName>
        <fullName evidence="3">11399_t:CDS:1</fullName>
    </submittedName>
</protein>
<feature type="compositionally biased region" description="Low complexity" evidence="1">
    <location>
        <begin position="105"/>
        <end position="130"/>
    </location>
</feature>
<feature type="compositionally biased region" description="Polar residues" evidence="1">
    <location>
        <begin position="83"/>
        <end position="99"/>
    </location>
</feature>
<feature type="compositionally biased region" description="Low complexity" evidence="1">
    <location>
        <begin position="318"/>
        <end position="329"/>
    </location>
</feature>
<sequence>PQDATPTDSASSKNKSTSKNSASPQDATPTDSASSKNKSTSKNSESPQIPAPTDSQGSIPTNLASSKNKSSKNSTSPQDPAPTGSQDPTSTDSVNSQDQTHTDIADSSPSTPPISTDSSLNSNDHLSSPTDSPPTSIPTDSPSSNADPPMGPTGSIPMDPASPTGGPQINQLGPTGGPQNQPNPTGGPQNQPNPTGGPQNQQSPTGGPQNQPNPTGGPQNQPNPTGGPQNHPNPTGGPQNQPNPTGGPQNQPSPTDKFSNQSPTGQNSNSGPTDKISDSSPTNQASNQGPTNKISNTNPTGYNIVSNPSSTDPPSPTDPSSKSSAAPDKSINDATSTQSSLTDPSSKYNAAPNKESISGATYTASTTIYTYTPFNPTAVIKLPLRTNTRKSNDAMPTNDPSNYPSKIVTPDSAKAAPQDSSKLFLTLSPALSWESVVRDTTIPAAMTVQLTQDIAKALGCSPDDVKILSLERGVDDNCIVNIAIPSKYTGNLQDLVSNKDSSLYQQGSEFAKLVDSVEDNSENPNGTDNGNNAQSQYITSAGGLSSKSALVIVAVFGSAFLYVGATILAVRAYKKRKARSEANTMDV</sequence>
<keyword evidence="2" id="KW-0472">Membrane</keyword>
<feature type="region of interest" description="Disordered" evidence="1">
    <location>
        <begin position="389"/>
        <end position="412"/>
    </location>
</feature>
<feature type="region of interest" description="Disordered" evidence="1">
    <location>
        <begin position="1"/>
        <end position="353"/>
    </location>
</feature>
<feature type="compositionally biased region" description="Polar residues" evidence="1">
    <location>
        <begin position="332"/>
        <end position="348"/>
    </location>
</feature>
<feature type="compositionally biased region" description="Polar residues" evidence="1">
    <location>
        <begin position="394"/>
        <end position="404"/>
    </location>
</feature>
<dbReference type="OrthoDB" id="2443140at2759"/>
<reference evidence="3" key="1">
    <citation type="submission" date="2021-06" db="EMBL/GenBank/DDBJ databases">
        <authorList>
            <person name="Kallberg Y."/>
            <person name="Tangrot J."/>
            <person name="Rosling A."/>
        </authorList>
    </citation>
    <scope>NUCLEOTIDE SEQUENCE</scope>
    <source>
        <strain evidence="3">MA453B</strain>
    </source>
</reference>
<proteinExistence type="predicted"/>
<dbReference type="Proteomes" id="UP000789405">
    <property type="component" value="Unassembled WGS sequence"/>
</dbReference>
<feature type="compositionally biased region" description="Low complexity" evidence="1">
    <location>
        <begin position="32"/>
        <end position="46"/>
    </location>
</feature>
<organism evidence="3 4">
    <name type="scientific">Dentiscutata erythropus</name>
    <dbReference type="NCBI Taxonomy" id="1348616"/>
    <lineage>
        <taxon>Eukaryota</taxon>
        <taxon>Fungi</taxon>
        <taxon>Fungi incertae sedis</taxon>
        <taxon>Mucoromycota</taxon>
        <taxon>Glomeromycotina</taxon>
        <taxon>Glomeromycetes</taxon>
        <taxon>Diversisporales</taxon>
        <taxon>Gigasporaceae</taxon>
        <taxon>Dentiscutata</taxon>
    </lineage>
</organism>
<dbReference type="AlphaFoldDB" id="A0A9N9EGY8"/>
<gene>
    <name evidence="3" type="ORF">DERYTH_LOCUS11436</name>
</gene>
<evidence type="ECO:0000313" key="4">
    <source>
        <dbReference type="Proteomes" id="UP000789405"/>
    </source>
</evidence>
<feature type="compositionally biased region" description="Polar residues" evidence="1">
    <location>
        <begin position="256"/>
        <end position="307"/>
    </location>
</feature>
<name>A0A9N9EGY8_9GLOM</name>
<feature type="compositionally biased region" description="Polar residues" evidence="1">
    <location>
        <begin position="53"/>
        <end position="64"/>
    </location>
</feature>
<evidence type="ECO:0000313" key="3">
    <source>
        <dbReference type="EMBL" id="CAG8674512.1"/>
    </source>
</evidence>
<keyword evidence="2" id="KW-0812">Transmembrane</keyword>
<feature type="transmembrane region" description="Helical" evidence="2">
    <location>
        <begin position="549"/>
        <end position="570"/>
    </location>
</feature>
<feature type="compositionally biased region" description="Low complexity" evidence="1">
    <location>
        <begin position="65"/>
        <end position="76"/>
    </location>
</feature>
<evidence type="ECO:0000256" key="1">
    <source>
        <dbReference type="SAM" id="MobiDB-lite"/>
    </source>
</evidence>
<accession>A0A9N9EGY8</accession>
<dbReference type="EMBL" id="CAJVPY010007059">
    <property type="protein sequence ID" value="CAG8674512.1"/>
    <property type="molecule type" value="Genomic_DNA"/>
</dbReference>
<feature type="compositionally biased region" description="Low complexity" evidence="1">
    <location>
        <begin position="170"/>
        <end position="255"/>
    </location>
</feature>
<keyword evidence="4" id="KW-1185">Reference proteome</keyword>
<comment type="caution">
    <text evidence="3">The sequence shown here is derived from an EMBL/GenBank/DDBJ whole genome shotgun (WGS) entry which is preliminary data.</text>
</comment>
<evidence type="ECO:0000256" key="2">
    <source>
        <dbReference type="SAM" id="Phobius"/>
    </source>
</evidence>
<keyword evidence="2" id="KW-1133">Transmembrane helix</keyword>